<proteinExistence type="predicted"/>
<evidence type="ECO:0000256" key="1">
    <source>
        <dbReference type="SAM" id="Phobius"/>
    </source>
</evidence>
<protein>
    <submittedName>
        <fullName evidence="2">Uncharacterized protein</fullName>
    </submittedName>
</protein>
<accession>A0A9D2LZJ6</accession>
<feature type="transmembrane region" description="Helical" evidence="1">
    <location>
        <begin position="40"/>
        <end position="58"/>
    </location>
</feature>
<dbReference type="EMBL" id="DWXZ01000191">
    <property type="protein sequence ID" value="HJB38170.1"/>
    <property type="molecule type" value="Genomic_DNA"/>
</dbReference>
<keyword evidence="1" id="KW-1133">Transmembrane helix</keyword>
<name>A0A9D2LZJ6_9FIRM</name>
<keyword evidence="1" id="KW-0812">Transmembrane</keyword>
<organism evidence="2 3">
    <name type="scientific">Candidatus Acutalibacter ornithocaccae</name>
    <dbReference type="NCBI Taxonomy" id="2838416"/>
    <lineage>
        <taxon>Bacteria</taxon>
        <taxon>Bacillati</taxon>
        <taxon>Bacillota</taxon>
        <taxon>Clostridia</taxon>
        <taxon>Eubacteriales</taxon>
        <taxon>Acutalibacteraceae</taxon>
        <taxon>Acutalibacter</taxon>
    </lineage>
</organism>
<reference evidence="2" key="1">
    <citation type="journal article" date="2021" name="PeerJ">
        <title>Extensive microbial diversity within the chicken gut microbiome revealed by metagenomics and culture.</title>
        <authorList>
            <person name="Gilroy R."/>
            <person name="Ravi A."/>
            <person name="Getino M."/>
            <person name="Pursley I."/>
            <person name="Horton D.L."/>
            <person name="Alikhan N.F."/>
            <person name="Baker D."/>
            <person name="Gharbi K."/>
            <person name="Hall N."/>
            <person name="Watson M."/>
            <person name="Adriaenssens E.M."/>
            <person name="Foster-Nyarko E."/>
            <person name="Jarju S."/>
            <person name="Secka A."/>
            <person name="Antonio M."/>
            <person name="Oren A."/>
            <person name="Chaudhuri R.R."/>
            <person name="La Ragione R."/>
            <person name="Hildebrand F."/>
            <person name="Pallen M.J."/>
        </authorList>
    </citation>
    <scope>NUCLEOTIDE SEQUENCE</scope>
    <source>
        <strain evidence="2">ChiBcolR8-3208</strain>
    </source>
</reference>
<gene>
    <name evidence="2" type="ORF">H9942_08905</name>
</gene>
<dbReference type="Proteomes" id="UP000824214">
    <property type="component" value="Unassembled WGS sequence"/>
</dbReference>
<reference evidence="2" key="2">
    <citation type="submission" date="2021-04" db="EMBL/GenBank/DDBJ databases">
        <authorList>
            <person name="Gilroy R."/>
        </authorList>
    </citation>
    <scope>NUCLEOTIDE SEQUENCE</scope>
    <source>
        <strain evidence="2">ChiBcolR8-3208</strain>
    </source>
</reference>
<keyword evidence="1" id="KW-0472">Membrane</keyword>
<dbReference type="AlphaFoldDB" id="A0A9D2LZJ6"/>
<comment type="caution">
    <text evidence="2">The sequence shown here is derived from an EMBL/GenBank/DDBJ whole genome shotgun (WGS) entry which is preliminary data.</text>
</comment>
<evidence type="ECO:0000313" key="2">
    <source>
        <dbReference type="EMBL" id="HJB38170.1"/>
    </source>
</evidence>
<sequence length="257" mass="28865">MARERYLINAGEDTIHSNEIKLVTAKDKRENWWYYHKRQIIPAILVVALLAVFIHSMATKVDPDYTIGLLTSFTMPETGVQQLEECIAAYADDRNGDGKVVIRVSNYVMSDDASADPSAQEAAWVRFTADASLNATMIYLHDSTAFSVLEGDFAGFFQYKDGTLMPEDATDYENAMYSWDDIAAFANLQPVGSEDGMYTPEMISELFSRLRVSVRAAEGSSIEKKEKDMDYYNDSMALFERMKNDEPITGDITAEEG</sequence>
<evidence type="ECO:0000313" key="3">
    <source>
        <dbReference type="Proteomes" id="UP000824214"/>
    </source>
</evidence>